<keyword evidence="1" id="KW-0472">Membrane</keyword>
<gene>
    <name evidence="2" type="ORF">C8J25_107265</name>
</gene>
<protein>
    <submittedName>
        <fullName evidence="2">Uncharacterized protein</fullName>
    </submittedName>
</protein>
<dbReference type="GeneID" id="91006893"/>
<accession>A0A2T5U299</accession>
<feature type="transmembrane region" description="Helical" evidence="1">
    <location>
        <begin position="125"/>
        <end position="146"/>
    </location>
</feature>
<name>A0A2T5U299_9SPHN</name>
<dbReference type="Proteomes" id="UP000244013">
    <property type="component" value="Unassembled WGS sequence"/>
</dbReference>
<evidence type="ECO:0000313" key="2">
    <source>
        <dbReference type="EMBL" id="PTW45580.1"/>
    </source>
</evidence>
<proteinExistence type="predicted"/>
<comment type="caution">
    <text evidence="2">The sequence shown here is derived from an EMBL/GenBank/DDBJ whole genome shotgun (WGS) entry which is preliminary data.</text>
</comment>
<organism evidence="2 3">
    <name type="scientific">Sphingomonas faeni</name>
    <dbReference type="NCBI Taxonomy" id="185950"/>
    <lineage>
        <taxon>Bacteria</taxon>
        <taxon>Pseudomonadati</taxon>
        <taxon>Pseudomonadota</taxon>
        <taxon>Alphaproteobacteria</taxon>
        <taxon>Sphingomonadales</taxon>
        <taxon>Sphingomonadaceae</taxon>
        <taxon>Sphingomonas</taxon>
    </lineage>
</organism>
<evidence type="ECO:0000256" key="1">
    <source>
        <dbReference type="SAM" id="Phobius"/>
    </source>
</evidence>
<feature type="transmembrane region" description="Helical" evidence="1">
    <location>
        <begin position="77"/>
        <end position="95"/>
    </location>
</feature>
<sequence>MTRTTITPQLLQDFLEVHAIGADAPGGAGLIEDRSIDRDNSEVRIDGTYDLSAVARELNTTDPTGTAPGLTLGLRRILIVVAVLWFAYWFMVVFFELKDYRYALRNSGGPDGFAPPTLDDTYGHLIAAFIFPLIAYVIFLTLQWIWRGFRGNSRA</sequence>
<dbReference type="AlphaFoldDB" id="A0A2T5U299"/>
<evidence type="ECO:0000313" key="3">
    <source>
        <dbReference type="Proteomes" id="UP000244013"/>
    </source>
</evidence>
<dbReference type="RefSeq" id="WP_107954992.1">
    <property type="nucleotide sequence ID" value="NZ_QAYE01000007.1"/>
</dbReference>
<reference evidence="2 3" key="1">
    <citation type="submission" date="2018-04" db="EMBL/GenBank/DDBJ databases">
        <title>Genomic Encyclopedia of Type Strains, Phase III (KMG-III): the genomes of soil and plant-associated and newly described type strains.</title>
        <authorList>
            <person name="Whitman W."/>
        </authorList>
    </citation>
    <scope>NUCLEOTIDE SEQUENCE [LARGE SCALE GENOMIC DNA]</scope>
    <source>
        <strain evidence="2 3">MA-olki</strain>
    </source>
</reference>
<keyword evidence="1" id="KW-0812">Transmembrane</keyword>
<keyword evidence="1" id="KW-1133">Transmembrane helix</keyword>
<dbReference type="EMBL" id="QAYE01000007">
    <property type="protein sequence ID" value="PTW45580.1"/>
    <property type="molecule type" value="Genomic_DNA"/>
</dbReference>